<feature type="region of interest" description="Disordered" evidence="1">
    <location>
        <begin position="44"/>
        <end position="79"/>
    </location>
</feature>
<proteinExistence type="predicted"/>
<dbReference type="EnsemblPlants" id="AUR62001607-RA">
    <property type="protein sequence ID" value="AUR62001607-RA:cds"/>
    <property type="gene ID" value="AUR62001607"/>
</dbReference>
<organism evidence="2 3">
    <name type="scientific">Chenopodium quinoa</name>
    <name type="common">Quinoa</name>
    <dbReference type="NCBI Taxonomy" id="63459"/>
    <lineage>
        <taxon>Eukaryota</taxon>
        <taxon>Viridiplantae</taxon>
        <taxon>Streptophyta</taxon>
        <taxon>Embryophyta</taxon>
        <taxon>Tracheophyta</taxon>
        <taxon>Spermatophyta</taxon>
        <taxon>Magnoliopsida</taxon>
        <taxon>eudicotyledons</taxon>
        <taxon>Gunneridae</taxon>
        <taxon>Pentapetalae</taxon>
        <taxon>Caryophyllales</taxon>
        <taxon>Chenopodiaceae</taxon>
        <taxon>Chenopodioideae</taxon>
        <taxon>Atripliceae</taxon>
        <taxon>Chenopodium</taxon>
    </lineage>
</organism>
<evidence type="ECO:0000313" key="3">
    <source>
        <dbReference type="Proteomes" id="UP000596660"/>
    </source>
</evidence>
<protein>
    <submittedName>
        <fullName evidence="2">Uncharacterized protein</fullName>
    </submittedName>
</protein>
<sequence>MLGKNKDFPIDLDLKKALKLPSVCGLQTPDVSLCSVAGYPVGAPSAGGPSSAPLAGMSPDAGGMSPEAAGGDSAGKNGASSSAHFNVAYLAAGFAMAFTSRPWVLVLSMPSSRPKGVAVTHTRHKVK</sequence>
<feature type="compositionally biased region" description="Low complexity" evidence="1">
    <location>
        <begin position="44"/>
        <end position="59"/>
    </location>
</feature>
<dbReference type="Proteomes" id="UP000596660">
    <property type="component" value="Unplaced"/>
</dbReference>
<evidence type="ECO:0000256" key="1">
    <source>
        <dbReference type="SAM" id="MobiDB-lite"/>
    </source>
</evidence>
<reference evidence="2" key="2">
    <citation type="submission" date="2021-03" db="UniProtKB">
        <authorList>
            <consortium name="EnsemblPlants"/>
        </authorList>
    </citation>
    <scope>IDENTIFICATION</scope>
</reference>
<keyword evidence="3" id="KW-1185">Reference proteome</keyword>
<accession>A0A803KRF0</accession>
<evidence type="ECO:0000313" key="2">
    <source>
        <dbReference type="EnsemblPlants" id="AUR62001607-RA:cds"/>
    </source>
</evidence>
<dbReference type="Gramene" id="AUR62001607-RA">
    <property type="protein sequence ID" value="AUR62001607-RA:cds"/>
    <property type="gene ID" value="AUR62001607"/>
</dbReference>
<reference evidence="2" key="1">
    <citation type="journal article" date="2017" name="Nature">
        <title>The genome of Chenopodium quinoa.</title>
        <authorList>
            <person name="Jarvis D.E."/>
            <person name="Ho Y.S."/>
            <person name="Lightfoot D.J."/>
            <person name="Schmoeckel S.M."/>
            <person name="Li B."/>
            <person name="Borm T.J.A."/>
            <person name="Ohyanagi H."/>
            <person name="Mineta K."/>
            <person name="Michell C.T."/>
            <person name="Saber N."/>
            <person name="Kharbatia N.M."/>
            <person name="Rupper R.R."/>
            <person name="Sharp A.R."/>
            <person name="Dally N."/>
            <person name="Boughton B.A."/>
            <person name="Woo Y.H."/>
            <person name="Gao G."/>
            <person name="Schijlen E.G.W.M."/>
            <person name="Guo X."/>
            <person name="Momin A.A."/>
            <person name="Negrao S."/>
            <person name="Al-Babili S."/>
            <person name="Gehring C."/>
            <person name="Roessner U."/>
            <person name="Jung C."/>
            <person name="Murphy K."/>
            <person name="Arold S.T."/>
            <person name="Gojobori T."/>
            <person name="van der Linden C.G."/>
            <person name="van Loo E.N."/>
            <person name="Jellen E.N."/>
            <person name="Maughan P.J."/>
            <person name="Tester M."/>
        </authorList>
    </citation>
    <scope>NUCLEOTIDE SEQUENCE [LARGE SCALE GENOMIC DNA]</scope>
    <source>
        <strain evidence="2">cv. PI 614886</strain>
    </source>
</reference>
<name>A0A803KRF0_CHEQI</name>
<dbReference type="AlphaFoldDB" id="A0A803KRF0"/>